<dbReference type="SUPFAM" id="SSF46548">
    <property type="entry name" value="alpha-helical ferredoxin"/>
    <property type="match status" value="1"/>
</dbReference>
<dbReference type="GO" id="GO:0005886">
    <property type="term" value="C:plasma membrane"/>
    <property type="evidence" value="ECO:0007669"/>
    <property type="project" value="TreeGrafter"/>
</dbReference>
<comment type="pathway">
    <text evidence="1">Cofactor metabolism; coenzyme M-coenzyme B heterodisulfide reduction; coenzyme B and coenzyme M from coenzyme M-coenzyme B heterodisulfide: step 1/1.</text>
</comment>
<dbReference type="PROSITE" id="PS51379">
    <property type="entry name" value="4FE4S_FER_2"/>
    <property type="match status" value="1"/>
</dbReference>
<dbReference type="AlphaFoldDB" id="A0AA51UM26"/>
<keyword evidence="3" id="KW-0004">4Fe-4S</keyword>
<dbReference type="Pfam" id="PF13183">
    <property type="entry name" value="Fer4_8"/>
    <property type="match status" value="1"/>
</dbReference>
<dbReference type="PROSITE" id="PS00198">
    <property type="entry name" value="4FE4S_FER_1"/>
    <property type="match status" value="1"/>
</dbReference>
<keyword evidence="11" id="KW-1185">Reference proteome</keyword>
<keyword evidence="5" id="KW-0484">Methanogenesis</keyword>
<proteinExistence type="inferred from homology"/>
<dbReference type="RefSeq" id="WP_309311876.1">
    <property type="nucleotide sequence ID" value="NZ_CP133592.1"/>
</dbReference>
<keyword evidence="7" id="KW-0408">Iron</keyword>
<dbReference type="NCBIfam" id="TIGR03290">
    <property type="entry name" value="CoB_CoM_SS_C"/>
    <property type="match status" value="1"/>
</dbReference>
<dbReference type="GO" id="GO:0051912">
    <property type="term" value="F:CoB--CoM heterodisulfide reductase activity"/>
    <property type="evidence" value="ECO:0007669"/>
    <property type="project" value="UniProtKB-EC"/>
</dbReference>
<gene>
    <name evidence="10" type="primary">hdrC</name>
    <name evidence="10" type="ORF">RE474_04980</name>
</gene>
<evidence type="ECO:0000256" key="5">
    <source>
        <dbReference type="ARBA" id="ARBA00022994"/>
    </source>
</evidence>
<evidence type="ECO:0000256" key="2">
    <source>
        <dbReference type="ARBA" id="ARBA00007097"/>
    </source>
</evidence>
<keyword evidence="4" id="KW-0479">Metal-binding</keyword>
<evidence type="ECO:0000256" key="3">
    <source>
        <dbReference type="ARBA" id="ARBA00022485"/>
    </source>
</evidence>
<dbReference type="PANTHER" id="PTHR43255:SF1">
    <property type="entry name" value="IRON-SULFUR-BINDING OXIDOREDUCTASE FADF-RELATED"/>
    <property type="match status" value="1"/>
</dbReference>
<dbReference type="GO" id="GO:0015948">
    <property type="term" value="P:methanogenesis"/>
    <property type="evidence" value="ECO:0007669"/>
    <property type="project" value="UniProtKB-KW"/>
</dbReference>
<dbReference type="EC" id="1.8.98.1" evidence="10"/>
<dbReference type="InterPro" id="IPR051460">
    <property type="entry name" value="HdrC_iron-sulfur_subunit"/>
</dbReference>
<accession>A0AA51UM26</accession>
<evidence type="ECO:0000259" key="9">
    <source>
        <dbReference type="PROSITE" id="PS51379"/>
    </source>
</evidence>
<evidence type="ECO:0000256" key="7">
    <source>
        <dbReference type="ARBA" id="ARBA00023004"/>
    </source>
</evidence>
<keyword evidence="6 10" id="KW-0560">Oxidoreductase</keyword>
<feature type="domain" description="4Fe-4S ferredoxin-type" evidence="9">
    <location>
        <begin position="16"/>
        <end position="46"/>
    </location>
</feature>
<sequence>MDKIPREDIDIKKQLKEVSTNALRCMQCGVCSSSCPSGRHTNLNIRKLVKNAGTNSDILKSEELWMCTTCYNCQERCPRRINIVDTVLEIRSISAHQGIILPEHRLVCQMLLKYGHAVPINDKYKIKRVEIGLEELPETVHKYTDSLNEVKELLTSCGFERFAENNTNEKQTTEITE</sequence>
<dbReference type="EMBL" id="CP133592">
    <property type="protein sequence ID" value="WMW26079.1"/>
    <property type="molecule type" value="Genomic_DNA"/>
</dbReference>
<reference evidence="10 11" key="1">
    <citation type="submission" date="2023-08" db="EMBL/GenBank/DDBJ databases">
        <title>Methanolobus mangrovi sp. nov. and Methanolobus sediminis sp. nov, two novel methylotrophic methanogens isolated from mangrove sediments in China.</title>
        <authorList>
            <person name="Zhou J."/>
        </authorList>
    </citation>
    <scope>NUCLEOTIDE SEQUENCE [LARGE SCALE GENOMIC DNA]</scope>
    <source>
        <strain evidence="10 11">FTZ6</strain>
    </source>
</reference>
<evidence type="ECO:0000256" key="4">
    <source>
        <dbReference type="ARBA" id="ARBA00022723"/>
    </source>
</evidence>
<organism evidence="10 11">
    <name type="scientific">Methanolobus sediminis</name>
    <dbReference type="NCBI Taxonomy" id="3072978"/>
    <lineage>
        <taxon>Archaea</taxon>
        <taxon>Methanobacteriati</taxon>
        <taxon>Methanobacteriota</taxon>
        <taxon>Stenosarchaea group</taxon>
        <taxon>Methanomicrobia</taxon>
        <taxon>Methanosarcinales</taxon>
        <taxon>Methanosarcinaceae</taxon>
        <taxon>Methanolobus</taxon>
    </lineage>
</organism>
<evidence type="ECO:0000256" key="8">
    <source>
        <dbReference type="ARBA" id="ARBA00023014"/>
    </source>
</evidence>
<evidence type="ECO:0000256" key="6">
    <source>
        <dbReference type="ARBA" id="ARBA00023002"/>
    </source>
</evidence>
<dbReference type="PANTHER" id="PTHR43255">
    <property type="entry name" value="IRON-SULFUR-BINDING OXIDOREDUCTASE FADF-RELATED-RELATED"/>
    <property type="match status" value="1"/>
</dbReference>
<dbReference type="GeneID" id="84232047"/>
<dbReference type="InterPro" id="IPR017680">
    <property type="entry name" value="CoB/CoM_hetero-S_Rdtase_csu"/>
</dbReference>
<dbReference type="GO" id="GO:0046872">
    <property type="term" value="F:metal ion binding"/>
    <property type="evidence" value="ECO:0007669"/>
    <property type="project" value="UniProtKB-KW"/>
</dbReference>
<dbReference type="InterPro" id="IPR017900">
    <property type="entry name" value="4Fe4S_Fe_S_CS"/>
</dbReference>
<dbReference type="InterPro" id="IPR009051">
    <property type="entry name" value="Helical_ferredxn"/>
</dbReference>
<dbReference type="KEGG" id="mseb:RE474_04980"/>
<dbReference type="Gene3D" id="1.10.1060.10">
    <property type="entry name" value="Alpha-helical ferredoxin"/>
    <property type="match status" value="1"/>
</dbReference>
<comment type="similarity">
    <text evidence="2">Belongs to the HdrC family.</text>
</comment>
<evidence type="ECO:0000256" key="1">
    <source>
        <dbReference type="ARBA" id="ARBA00004808"/>
    </source>
</evidence>
<evidence type="ECO:0000313" key="10">
    <source>
        <dbReference type="EMBL" id="WMW26079.1"/>
    </source>
</evidence>
<dbReference type="Proteomes" id="UP001182908">
    <property type="component" value="Chromosome"/>
</dbReference>
<dbReference type="GO" id="GO:0051539">
    <property type="term" value="F:4 iron, 4 sulfur cluster binding"/>
    <property type="evidence" value="ECO:0007669"/>
    <property type="project" value="UniProtKB-KW"/>
</dbReference>
<name>A0AA51UM26_9EURY</name>
<protein>
    <submittedName>
        <fullName evidence="10">CoB--CoM heterodisulfide reductase subunit C</fullName>
        <ecNumber evidence="10">1.8.98.1</ecNumber>
    </submittedName>
</protein>
<keyword evidence="8" id="KW-0411">Iron-sulfur</keyword>
<evidence type="ECO:0000313" key="11">
    <source>
        <dbReference type="Proteomes" id="UP001182908"/>
    </source>
</evidence>
<dbReference type="InterPro" id="IPR017896">
    <property type="entry name" value="4Fe4S_Fe-S-bd"/>
</dbReference>